<dbReference type="EMBL" id="GBRH01187269">
    <property type="protein sequence ID" value="JAE10627.1"/>
    <property type="molecule type" value="Transcribed_RNA"/>
</dbReference>
<protein>
    <submittedName>
        <fullName evidence="2">Uncharacterized protein</fullName>
    </submittedName>
</protein>
<name>A0A0A9FE84_ARUDO</name>
<reference evidence="2" key="1">
    <citation type="submission" date="2014-09" db="EMBL/GenBank/DDBJ databases">
        <authorList>
            <person name="Magalhaes I.L.F."/>
            <person name="Oliveira U."/>
            <person name="Santos F.R."/>
            <person name="Vidigal T.H.D.A."/>
            <person name="Brescovit A.D."/>
            <person name="Santos A.J."/>
        </authorList>
    </citation>
    <scope>NUCLEOTIDE SEQUENCE</scope>
    <source>
        <tissue evidence="2">Shoot tissue taken approximately 20 cm above the soil surface</tissue>
    </source>
</reference>
<sequence length="29" mass="3157">MNPKSRQIRSAPANLPRDKQDKIGPIAGP</sequence>
<evidence type="ECO:0000256" key="1">
    <source>
        <dbReference type="SAM" id="MobiDB-lite"/>
    </source>
</evidence>
<organism evidence="2">
    <name type="scientific">Arundo donax</name>
    <name type="common">Giant reed</name>
    <name type="synonym">Donax arundinaceus</name>
    <dbReference type="NCBI Taxonomy" id="35708"/>
    <lineage>
        <taxon>Eukaryota</taxon>
        <taxon>Viridiplantae</taxon>
        <taxon>Streptophyta</taxon>
        <taxon>Embryophyta</taxon>
        <taxon>Tracheophyta</taxon>
        <taxon>Spermatophyta</taxon>
        <taxon>Magnoliopsida</taxon>
        <taxon>Liliopsida</taxon>
        <taxon>Poales</taxon>
        <taxon>Poaceae</taxon>
        <taxon>PACMAD clade</taxon>
        <taxon>Arundinoideae</taxon>
        <taxon>Arundineae</taxon>
        <taxon>Arundo</taxon>
    </lineage>
</organism>
<dbReference type="AlphaFoldDB" id="A0A0A9FE84"/>
<reference evidence="2" key="2">
    <citation type="journal article" date="2015" name="Data Brief">
        <title>Shoot transcriptome of the giant reed, Arundo donax.</title>
        <authorList>
            <person name="Barrero R.A."/>
            <person name="Guerrero F.D."/>
            <person name="Moolhuijzen P."/>
            <person name="Goolsby J.A."/>
            <person name="Tidwell J."/>
            <person name="Bellgard S.E."/>
            <person name="Bellgard M.I."/>
        </authorList>
    </citation>
    <scope>NUCLEOTIDE SEQUENCE</scope>
    <source>
        <tissue evidence="2">Shoot tissue taken approximately 20 cm above the soil surface</tissue>
    </source>
</reference>
<feature type="region of interest" description="Disordered" evidence="1">
    <location>
        <begin position="1"/>
        <end position="29"/>
    </location>
</feature>
<accession>A0A0A9FE84</accession>
<proteinExistence type="predicted"/>
<evidence type="ECO:0000313" key="2">
    <source>
        <dbReference type="EMBL" id="JAE10627.1"/>
    </source>
</evidence>